<dbReference type="EMBL" id="CP060394">
    <property type="protein sequence ID" value="QNI33979.1"/>
    <property type="molecule type" value="Genomic_DNA"/>
</dbReference>
<evidence type="ECO:0000313" key="2">
    <source>
        <dbReference type="Proteomes" id="UP000515312"/>
    </source>
</evidence>
<proteinExistence type="predicted"/>
<evidence type="ECO:0000313" key="1">
    <source>
        <dbReference type="EMBL" id="QNI33979.1"/>
    </source>
</evidence>
<reference evidence="1 2" key="1">
    <citation type="submission" date="2020-08" db="EMBL/GenBank/DDBJ databases">
        <title>Edaphobacter telluris sp. nov. and Acidobacterium dinghuensis sp. nov., two acidobacteria isolated from forest soil.</title>
        <authorList>
            <person name="Fu J."/>
            <person name="Qiu L."/>
        </authorList>
    </citation>
    <scope>NUCLEOTIDE SEQUENCE [LARGE SCALE GENOMIC DNA]</scope>
    <source>
        <strain evidence="1">4Y35</strain>
    </source>
</reference>
<dbReference type="Proteomes" id="UP000515312">
    <property type="component" value="Chromosome"/>
</dbReference>
<dbReference type="AlphaFoldDB" id="A0A7G8BN59"/>
<keyword evidence="2" id="KW-1185">Reference proteome</keyword>
<gene>
    <name evidence="1" type="ORF">H7849_08760</name>
</gene>
<dbReference type="KEGG" id="adin:H7849_08760"/>
<protein>
    <recommendedName>
        <fullName evidence="3">Sugar phosphate isomerase/epimerase</fullName>
    </recommendedName>
</protein>
<dbReference type="RefSeq" id="WP_186745771.1">
    <property type="nucleotide sequence ID" value="NZ_CP060394.1"/>
</dbReference>
<sequence>MADSNSPRLRCYFNWLALNGLPPFSGAPLEAIRAAGYDGVQFVEPLSRQLVEQARSLGLGVAEVVA</sequence>
<organism evidence="1 2">
    <name type="scientific">Alloacidobacterium dinghuense</name>
    <dbReference type="NCBI Taxonomy" id="2763107"/>
    <lineage>
        <taxon>Bacteria</taxon>
        <taxon>Pseudomonadati</taxon>
        <taxon>Acidobacteriota</taxon>
        <taxon>Terriglobia</taxon>
        <taxon>Terriglobales</taxon>
        <taxon>Acidobacteriaceae</taxon>
        <taxon>Alloacidobacterium</taxon>
    </lineage>
</organism>
<evidence type="ECO:0008006" key="3">
    <source>
        <dbReference type="Google" id="ProtNLM"/>
    </source>
</evidence>
<name>A0A7G8BN59_9BACT</name>
<accession>A0A7G8BN59</accession>